<dbReference type="InterPro" id="IPR050707">
    <property type="entry name" value="HTH_MetabolicPath_Reg"/>
</dbReference>
<accession>A0A919SQD8</accession>
<keyword evidence="1" id="KW-0805">Transcription regulation</keyword>
<dbReference type="SUPFAM" id="SSF46785">
    <property type="entry name" value="Winged helix' DNA-binding domain"/>
    <property type="match status" value="1"/>
</dbReference>
<reference evidence="6" key="1">
    <citation type="submission" date="2021-03" db="EMBL/GenBank/DDBJ databases">
        <title>Whole genome shotgun sequence of Actinoplanes auranticolor NBRC 12245.</title>
        <authorList>
            <person name="Komaki H."/>
            <person name="Tamura T."/>
        </authorList>
    </citation>
    <scope>NUCLEOTIDE SEQUENCE</scope>
    <source>
        <strain evidence="6">NBRC 12245</strain>
    </source>
</reference>
<dbReference type="PROSITE" id="PS51078">
    <property type="entry name" value="ICLR_ED"/>
    <property type="match status" value="1"/>
</dbReference>
<dbReference type="Pfam" id="PF09339">
    <property type="entry name" value="HTH_IclR"/>
    <property type="match status" value="1"/>
</dbReference>
<feature type="domain" description="HTH iclR-type" evidence="4">
    <location>
        <begin position="20"/>
        <end position="81"/>
    </location>
</feature>
<name>A0A919SQD8_9ACTN</name>
<dbReference type="PANTHER" id="PTHR30136">
    <property type="entry name" value="HELIX-TURN-HELIX TRANSCRIPTIONAL REGULATOR, ICLR FAMILY"/>
    <property type="match status" value="1"/>
</dbReference>
<evidence type="ECO:0000256" key="1">
    <source>
        <dbReference type="ARBA" id="ARBA00023015"/>
    </source>
</evidence>
<keyword evidence="2" id="KW-0238">DNA-binding</keyword>
<dbReference type="InterPro" id="IPR029016">
    <property type="entry name" value="GAF-like_dom_sf"/>
</dbReference>
<dbReference type="InterPro" id="IPR036390">
    <property type="entry name" value="WH_DNA-bd_sf"/>
</dbReference>
<dbReference type="Gene3D" id="1.10.10.10">
    <property type="entry name" value="Winged helix-like DNA-binding domain superfamily/Winged helix DNA-binding domain"/>
    <property type="match status" value="1"/>
</dbReference>
<dbReference type="InterPro" id="IPR014757">
    <property type="entry name" value="Tscrpt_reg_IclR_C"/>
</dbReference>
<sequence>MPIWNIRYGTPVPPDTAPPLVGTDRVLAVLTELAGHADGASLEELTRAVASPKPTVHRALASLCRFGLAARNGHGRYVLGDEFLRLAFAHHEARPDHLRIAPVLTALTERYGETAHYAVLDGHTVVYRAKVDPAAGALRLSSTVGGRNPVHSTAVGKLLLAYALPDDDAAVTAWVGDRPLPQRTPHTLTSAEALAAELRTIRAHGYAVDDQENEPGIVCLAVPVFLTSPTRPSGAVSVSAPVSRTPLATLVAEVRAIRATVEAR</sequence>
<dbReference type="EMBL" id="BOQL01000063">
    <property type="protein sequence ID" value="GIM76627.1"/>
    <property type="molecule type" value="Genomic_DNA"/>
</dbReference>
<dbReference type="Gene3D" id="3.30.450.40">
    <property type="match status" value="1"/>
</dbReference>
<organism evidence="6 7">
    <name type="scientific">Actinoplanes auranticolor</name>
    <dbReference type="NCBI Taxonomy" id="47988"/>
    <lineage>
        <taxon>Bacteria</taxon>
        <taxon>Bacillati</taxon>
        <taxon>Actinomycetota</taxon>
        <taxon>Actinomycetes</taxon>
        <taxon>Micromonosporales</taxon>
        <taxon>Micromonosporaceae</taxon>
        <taxon>Actinoplanes</taxon>
    </lineage>
</organism>
<evidence type="ECO:0000313" key="6">
    <source>
        <dbReference type="EMBL" id="GIM76627.1"/>
    </source>
</evidence>
<evidence type="ECO:0000313" key="7">
    <source>
        <dbReference type="Proteomes" id="UP000681340"/>
    </source>
</evidence>
<feature type="domain" description="IclR-ED" evidence="5">
    <location>
        <begin position="82"/>
        <end position="264"/>
    </location>
</feature>
<gene>
    <name evidence="6" type="ORF">Aau02nite_71880</name>
</gene>
<dbReference type="GO" id="GO:0003700">
    <property type="term" value="F:DNA-binding transcription factor activity"/>
    <property type="evidence" value="ECO:0007669"/>
    <property type="project" value="TreeGrafter"/>
</dbReference>
<dbReference type="SMART" id="SM00346">
    <property type="entry name" value="HTH_ICLR"/>
    <property type="match status" value="1"/>
</dbReference>
<evidence type="ECO:0000256" key="3">
    <source>
        <dbReference type="ARBA" id="ARBA00023163"/>
    </source>
</evidence>
<dbReference type="PROSITE" id="PS51077">
    <property type="entry name" value="HTH_ICLR"/>
    <property type="match status" value="1"/>
</dbReference>
<dbReference type="Proteomes" id="UP000681340">
    <property type="component" value="Unassembled WGS sequence"/>
</dbReference>
<proteinExistence type="predicted"/>
<evidence type="ECO:0000259" key="5">
    <source>
        <dbReference type="PROSITE" id="PS51078"/>
    </source>
</evidence>
<dbReference type="AlphaFoldDB" id="A0A919SQD8"/>
<protein>
    <submittedName>
        <fullName evidence="6">IclR family transcriptional regulator</fullName>
    </submittedName>
</protein>
<dbReference type="InterPro" id="IPR036388">
    <property type="entry name" value="WH-like_DNA-bd_sf"/>
</dbReference>
<dbReference type="GO" id="GO:0045892">
    <property type="term" value="P:negative regulation of DNA-templated transcription"/>
    <property type="evidence" value="ECO:0007669"/>
    <property type="project" value="TreeGrafter"/>
</dbReference>
<keyword evidence="7" id="KW-1185">Reference proteome</keyword>
<evidence type="ECO:0000259" key="4">
    <source>
        <dbReference type="PROSITE" id="PS51077"/>
    </source>
</evidence>
<evidence type="ECO:0000256" key="2">
    <source>
        <dbReference type="ARBA" id="ARBA00023125"/>
    </source>
</evidence>
<dbReference type="InterPro" id="IPR005471">
    <property type="entry name" value="Tscrpt_reg_IclR_N"/>
</dbReference>
<comment type="caution">
    <text evidence="6">The sequence shown here is derived from an EMBL/GenBank/DDBJ whole genome shotgun (WGS) entry which is preliminary data.</text>
</comment>
<dbReference type="Pfam" id="PF01614">
    <property type="entry name" value="IclR_C"/>
    <property type="match status" value="1"/>
</dbReference>
<dbReference type="PANTHER" id="PTHR30136:SF24">
    <property type="entry name" value="HTH-TYPE TRANSCRIPTIONAL REPRESSOR ALLR"/>
    <property type="match status" value="1"/>
</dbReference>
<dbReference type="GO" id="GO:0003677">
    <property type="term" value="F:DNA binding"/>
    <property type="evidence" value="ECO:0007669"/>
    <property type="project" value="UniProtKB-KW"/>
</dbReference>
<dbReference type="SUPFAM" id="SSF55781">
    <property type="entry name" value="GAF domain-like"/>
    <property type="match status" value="1"/>
</dbReference>
<keyword evidence="3" id="KW-0804">Transcription</keyword>